<dbReference type="InterPro" id="IPR042259">
    <property type="entry name" value="Raco-like_middle_sf"/>
</dbReference>
<dbReference type="Gene3D" id="3.30.420.480">
    <property type="entry name" value="Domain of unknown function (DUF4445)"/>
    <property type="match status" value="1"/>
</dbReference>
<evidence type="ECO:0000259" key="1">
    <source>
        <dbReference type="Pfam" id="PF14574"/>
    </source>
</evidence>
<name>A0A840SIU2_9SPIR</name>
<dbReference type="RefSeq" id="WP_184652857.1">
    <property type="nucleotide sequence ID" value="NZ_JACHFR010000003.1"/>
</dbReference>
<dbReference type="InterPro" id="IPR052911">
    <property type="entry name" value="Corrinoid_activation_enz"/>
</dbReference>
<proteinExistence type="predicted"/>
<protein>
    <submittedName>
        <fullName evidence="3">Uncharacterized 2Fe-2S/4Fe-4S cluster protein (DUF4445 family)</fullName>
    </submittedName>
</protein>
<sequence length="442" mass="47190">MICRKCNGCGLCSGDGSFSSPYKPFVEKIHDINFSGDPACSSADAGIAVDIGTTTIAAAAFSLKTGKLIYECGEKNAQHVYGSDIVARINAAEKNYDEVRSLLINQLKAIFRKIVENVSLYFLSKRSGRMILKRVVFTGNTTMLSFVAGMKVSALGRFPFRGPSEFDMEMSLREIFGSEEFGSACTVYFPPVISAFIGADAVCAMTSSFSEDGGIQYMADTGTNCEMAVYDGTEKKLYCTSSSAGPAFEGTGISCGIVCSEGAVVKLSPNGNSFDCTVAGGGNGKGICGTGLISALCVLYECGKIDFHGTICDGGEIKISEGISLLQEDIRRLQLAKAAVYSGLTFLNSKVRNRVSGTLYLCGGFGNHIDVSEAVRIGMIPQFLSGSVIHKGNAALSGAAAMLFDEKMREKGRWFAEKAEVINLALEEDFQNRFIASIDFPH</sequence>
<dbReference type="PANTHER" id="PTHR42895">
    <property type="entry name" value="IRON-SULFUR CLUSTER-BINDING PROTEIN-RELATED"/>
    <property type="match status" value="1"/>
</dbReference>
<evidence type="ECO:0000313" key="4">
    <source>
        <dbReference type="Proteomes" id="UP000578697"/>
    </source>
</evidence>
<dbReference type="PANTHER" id="PTHR42895:SF1">
    <property type="entry name" value="IRON-SULFUR CLUSTER PROTEIN"/>
    <property type="match status" value="1"/>
</dbReference>
<keyword evidence="4" id="KW-1185">Reference proteome</keyword>
<feature type="domain" description="RACo-like middle region" evidence="2">
    <location>
        <begin position="46"/>
        <end position="206"/>
    </location>
</feature>
<dbReference type="AlphaFoldDB" id="A0A840SIU2"/>
<comment type="caution">
    <text evidence="3">The sequence shown here is derived from an EMBL/GenBank/DDBJ whole genome shotgun (WGS) entry which is preliminary data.</text>
</comment>
<feature type="domain" description="RACo C-terminal" evidence="1">
    <location>
        <begin position="217"/>
        <end position="442"/>
    </location>
</feature>
<organism evidence="3 4">
    <name type="scientific">Treponema rectale</name>
    <dbReference type="NCBI Taxonomy" id="744512"/>
    <lineage>
        <taxon>Bacteria</taxon>
        <taxon>Pseudomonadati</taxon>
        <taxon>Spirochaetota</taxon>
        <taxon>Spirochaetia</taxon>
        <taxon>Spirochaetales</taxon>
        <taxon>Treponemataceae</taxon>
        <taxon>Treponema</taxon>
    </lineage>
</organism>
<accession>A0A840SIU2</accession>
<gene>
    <name evidence="3" type="ORF">HNP77_001805</name>
</gene>
<dbReference type="Pfam" id="PF14574">
    <property type="entry name" value="RACo_C_ter"/>
    <property type="match status" value="1"/>
</dbReference>
<evidence type="ECO:0000259" key="2">
    <source>
        <dbReference type="Pfam" id="PF17651"/>
    </source>
</evidence>
<dbReference type="EMBL" id="JACHFR010000003">
    <property type="protein sequence ID" value="MBB5219423.1"/>
    <property type="molecule type" value="Genomic_DNA"/>
</dbReference>
<dbReference type="Proteomes" id="UP000578697">
    <property type="component" value="Unassembled WGS sequence"/>
</dbReference>
<dbReference type="InterPro" id="IPR027980">
    <property type="entry name" value="RACo_C"/>
</dbReference>
<dbReference type="Pfam" id="PF17651">
    <property type="entry name" value="Raco_middle"/>
    <property type="match status" value="1"/>
</dbReference>
<dbReference type="InterPro" id="IPR041414">
    <property type="entry name" value="Raco-like_middle"/>
</dbReference>
<reference evidence="3 4" key="1">
    <citation type="submission" date="2020-08" db="EMBL/GenBank/DDBJ databases">
        <title>Genomic Encyclopedia of Type Strains, Phase IV (KMG-IV): sequencing the most valuable type-strain genomes for metagenomic binning, comparative biology and taxonomic classification.</title>
        <authorList>
            <person name="Goeker M."/>
        </authorList>
    </citation>
    <scope>NUCLEOTIDE SEQUENCE [LARGE SCALE GENOMIC DNA]</scope>
    <source>
        <strain evidence="3 4">DSM 103679</strain>
    </source>
</reference>
<evidence type="ECO:0000313" key="3">
    <source>
        <dbReference type="EMBL" id="MBB5219423.1"/>
    </source>
</evidence>